<evidence type="ECO:0000259" key="1">
    <source>
        <dbReference type="Pfam" id="PF03009"/>
    </source>
</evidence>
<dbReference type="AlphaFoldDB" id="A0A2G8SZF4"/>
<dbReference type="RefSeq" id="WP_099916592.1">
    <property type="nucleotide sequence ID" value="NZ_BMHS01000018.1"/>
</dbReference>
<dbReference type="Proteomes" id="UP000228593">
    <property type="component" value="Unassembled WGS sequence"/>
</dbReference>
<dbReference type="Gene3D" id="3.20.20.190">
    <property type="entry name" value="Phosphatidylinositol (PI) phosphodiesterase"/>
    <property type="match status" value="1"/>
</dbReference>
<dbReference type="InterPro" id="IPR030395">
    <property type="entry name" value="GP_PDE_dom"/>
</dbReference>
<evidence type="ECO:0000313" key="2">
    <source>
        <dbReference type="EMBL" id="PIL39185.1"/>
    </source>
</evidence>
<dbReference type="OrthoDB" id="6723960at2"/>
<dbReference type="SUPFAM" id="SSF51695">
    <property type="entry name" value="PLC-like phosphodiesterases"/>
    <property type="match status" value="1"/>
</dbReference>
<dbReference type="InterPro" id="IPR017946">
    <property type="entry name" value="PLC-like_Pdiesterase_TIM-brl"/>
</dbReference>
<dbReference type="GO" id="GO:0008081">
    <property type="term" value="F:phosphoric diester hydrolase activity"/>
    <property type="evidence" value="ECO:0007669"/>
    <property type="project" value="InterPro"/>
</dbReference>
<reference evidence="2 3" key="1">
    <citation type="submission" date="2017-10" db="EMBL/GenBank/DDBJ databases">
        <title>Massilia psychrophilum sp. nov., a novel purple-pigmented bacterium isolated from Tianshan glacier, Xinjiang Municipality, China.</title>
        <authorList>
            <person name="Wang H."/>
        </authorList>
    </citation>
    <scope>NUCLEOTIDE SEQUENCE [LARGE SCALE GENOMIC DNA]</scope>
    <source>
        <strain evidence="2 3">JCM 30813</strain>
    </source>
</reference>
<dbReference type="EMBL" id="PDOB01000022">
    <property type="protein sequence ID" value="PIL39185.1"/>
    <property type="molecule type" value="Genomic_DNA"/>
</dbReference>
<dbReference type="PANTHER" id="PTHR46211:SF1">
    <property type="entry name" value="GLYCEROPHOSPHODIESTER PHOSPHODIESTERASE, CYTOPLASMIC"/>
    <property type="match status" value="1"/>
</dbReference>
<dbReference type="GO" id="GO:0006629">
    <property type="term" value="P:lipid metabolic process"/>
    <property type="evidence" value="ECO:0007669"/>
    <property type="project" value="InterPro"/>
</dbReference>
<sequence length="534" mass="59072">MKLGAYLGNQAHAPANSRAALISAYTGGAGLLHCAVRLTTDAEFVMVRDDDIGDLTGDTGRASEMTLAQLRGHDFARRFKPRGTAADSFYYFDPKVGGRSLAVATLAELITEWPRDVEWLIEVRPAAAAVQLAKILRDRGALGRSILALEEVDADTDWKPQFPRLRTALLLGDAVPLSDLTAGVHDLLVMPAGRIWRDGRWIGETEQVERLWRDGVFPLGVHLVALDQPELGTLLSAANGTGWAFGLSSASSFDWCSARPSYVHVDESFAGQEVDRAYFALGYSKANRYAKVSWDDGVQVELAPYDGPMPGGMGNPIERRLERLEWDLINVAKDWPYYSGGGLGLTMGISDDFAAEVSYTVQRTGQATTLEMAALNVDPGAHRASPPASFRDKDSFYDPHGAPPYVGVEHDEDDGFRINWNLGVEYDNNQYGRPVGDAATPRGARLRLERRGAYFAAYYRNPIDETGMLLAPQDWVCVGVARNDSMNRTVYLRCVGKRWRQEKADDPSEFEPIIPNIFVFRDLHVECFPFSEKE</sequence>
<comment type="caution">
    <text evidence="2">The sequence shown here is derived from an EMBL/GenBank/DDBJ whole genome shotgun (WGS) entry which is preliminary data.</text>
</comment>
<dbReference type="Pfam" id="PF03009">
    <property type="entry name" value="GDPD"/>
    <property type="match status" value="1"/>
</dbReference>
<organism evidence="2 3">
    <name type="scientific">Massilia psychrophila</name>
    <dbReference type="NCBI Taxonomy" id="1603353"/>
    <lineage>
        <taxon>Bacteria</taxon>
        <taxon>Pseudomonadati</taxon>
        <taxon>Pseudomonadota</taxon>
        <taxon>Betaproteobacteria</taxon>
        <taxon>Burkholderiales</taxon>
        <taxon>Oxalobacteraceae</taxon>
        <taxon>Telluria group</taxon>
        <taxon>Massilia</taxon>
    </lineage>
</organism>
<name>A0A2G8SZF4_9BURK</name>
<feature type="domain" description="GP-PDE" evidence="1">
    <location>
        <begin position="8"/>
        <end position="127"/>
    </location>
</feature>
<evidence type="ECO:0000313" key="3">
    <source>
        <dbReference type="Proteomes" id="UP000228593"/>
    </source>
</evidence>
<dbReference type="PANTHER" id="PTHR46211">
    <property type="entry name" value="GLYCEROPHOSPHORYL DIESTER PHOSPHODIESTERASE"/>
    <property type="match status" value="1"/>
</dbReference>
<proteinExistence type="predicted"/>
<accession>A0A2G8SZF4</accession>
<protein>
    <recommendedName>
        <fullName evidence="1">GP-PDE domain-containing protein</fullName>
    </recommendedName>
</protein>
<keyword evidence="3" id="KW-1185">Reference proteome</keyword>
<gene>
    <name evidence="2" type="ORF">CR103_13935</name>
</gene>